<dbReference type="AlphaFoldDB" id="A0A3Q1I3J2"/>
<name>A0A3Q1I3J2_9TELE</name>
<reference evidence="12" key="2">
    <citation type="submission" date="2025-09" db="UniProtKB">
        <authorList>
            <consortium name="Ensembl"/>
        </authorList>
    </citation>
    <scope>IDENTIFICATION</scope>
</reference>
<dbReference type="GO" id="GO:0007186">
    <property type="term" value="P:G protein-coupled receptor signaling pathway"/>
    <property type="evidence" value="ECO:0007669"/>
    <property type="project" value="TreeGrafter"/>
</dbReference>
<comment type="similarity">
    <text evidence="2">Belongs to the RAMP family.</text>
</comment>
<dbReference type="Gene3D" id="1.10.150.510">
    <property type="entry name" value="Receptor activity modifying family"/>
    <property type="match status" value="1"/>
</dbReference>
<keyword evidence="8 11" id="KW-0472">Membrane</keyword>
<keyword evidence="9" id="KW-1015">Disulfide bond</keyword>
<evidence type="ECO:0000256" key="2">
    <source>
        <dbReference type="ARBA" id="ARBA00007087"/>
    </source>
</evidence>
<keyword evidence="5 11" id="KW-0812">Transmembrane</keyword>
<dbReference type="GO" id="GO:0001525">
    <property type="term" value="P:angiogenesis"/>
    <property type="evidence" value="ECO:0007669"/>
    <property type="project" value="TreeGrafter"/>
</dbReference>
<evidence type="ECO:0000256" key="8">
    <source>
        <dbReference type="ARBA" id="ARBA00023136"/>
    </source>
</evidence>
<dbReference type="GO" id="GO:0009986">
    <property type="term" value="C:cell surface"/>
    <property type="evidence" value="ECO:0007669"/>
    <property type="project" value="TreeGrafter"/>
</dbReference>
<evidence type="ECO:0000256" key="11">
    <source>
        <dbReference type="SAM" id="Phobius"/>
    </source>
</evidence>
<evidence type="ECO:0000313" key="13">
    <source>
        <dbReference type="Proteomes" id="UP000257200"/>
    </source>
</evidence>
<dbReference type="GO" id="GO:0006886">
    <property type="term" value="P:intracellular protein transport"/>
    <property type="evidence" value="ECO:0007669"/>
    <property type="project" value="InterPro"/>
</dbReference>
<evidence type="ECO:0000256" key="3">
    <source>
        <dbReference type="ARBA" id="ARBA00022448"/>
    </source>
</evidence>
<comment type="subcellular location">
    <subcellularLocation>
        <location evidence="1">Cell membrane</location>
        <topology evidence="1">Single-pass type I membrane protein</topology>
    </subcellularLocation>
</comment>
<keyword evidence="7 11" id="KW-1133">Transmembrane helix</keyword>
<dbReference type="GO" id="GO:0015026">
    <property type="term" value="F:coreceptor activity"/>
    <property type="evidence" value="ECO:0007669"/>
    <property type="project" value="InterPro"/>
</dbReference>
<keyword evidence="10" id="KW-0675">Receptor</keyword>
<evidence type="ECO:0000256" key="4">
    <source>
        <dbReference type="ARBA" id="ARBA00022475"/>
    </source>
</evidence>
<evidence type="ECO:0000256" key="9">
    <source>
        <dbReference type="ARBA" id="ARBA00023157"/>
    </source>
</evidence>
<dbReference type="GO" id="GO:0006816">
    <property type="term" value="P:calcium ion transport"/>
    <property type="evidence" value="ECO:0007669"/>
    <property type="project" value="TreeGrafter"/>
</dbReference>
<feature type="transmembrane region" description="Helical" evidence="11">
    <location>
        <begin position="180"/>
        <end position="201"/>
    </location>
</feature>
<dbReference type="GO" id="GO:0032870">
    <property type="term" value="P:cellular response to hormone stimulus"/>
    <property type="evidence" value="ECO:0007669"/>
    <property type="project" value="TreeGrafter"/>
</dbReference>
<protein>
    <submittedName>
        <fullName evidence="12">Receptor activity-modifying protein 3-like</fullName>
    </submittedName>
</protein>
<evidence type="ECO:0000256" key="5">
    <source>
        <dbReference type="ARBA" id="ARBA00022692"/>
    </source>
</evidence>
<keyword evidence="6" id="KW-0732">Signal</keyword>
<sequence>RGEGSESLVRPGIVDLQAANLTERNQTFTLSTNNNNTRKPNNVTSSLYSDEKTQIEDELESNYTSAVITEDDESFQEQENIFPGQHCHQELLAESTHYCGETFHQEMESISPEKWCILENVIRPYHEMTNCLEKLTRLFGCYFPNPDIQDFFLFIHSTYFHNCSKGGEGEEFLEDAPHSLVVVLTIIPVGFVLVLIYLVVWMSKVQD</sequence>
<evidence type="ECO:0000256" key="10">
    <source>
        <dbReference type="ARBA" id="ARBA00023170"/>
    </source>
</evidence>
<evidence type="ECO:0000256" key="1">
    <source>
        <dbReference type="ARBA" id="ARBA00004251"/>
    </source>
</evidence>
<dbReference type="PANTHER" id="PTHR14076:SF9">
    <property type="entry name" value="RECEPTOR ACTIVITY-MODIFYING PROTEIN 2"/>
    <property type="match status" value="1"/>
</dbReference>
<dbReference type="GO" id="GO:0043235">
    <property type="term" value="C:receptor complex"/>
    <property type="evidence" value="ECO:0007669"/>
    <property type="project" value="TreeGrafter"/>
</dbReference>
<dbReference type="GO" id="GO:0005886">
    <property type="term" value="C:plasma membrane"/>
    <property type="evidence" value="ECO:0007669"/>
    <property type="project" value="UniProtKB-SubCell"/>
</dbReference>
<dbReference type="Pfam" id="PF04901">
    <property type="entry name" value="RAMP"/>
    <property type="match status" value="1"/>
</dbReference>
<accession>A0A3Q1I3J2</accession>
<dbReference type="GO" id="GO:0031623">
    <property type="term" value="P:receptor internalization"/>
    <property type="evidence" value="ECO:0007669"/>
    <property type="project" value="TreeGrafter"/>
</dbReference>
<dbReference type="GO" id="GO:0072659">
    <property type="term" value="P:protein localization to plasma membrane"/>
    <property type="evidence" value="ECO:0007669"/>
    <property type="project" value="TreeGrafter"/>
</dbReference>
<dbReference type="InterPro" id="IPR006985">
    <property type="entry name" value="RAMP"/>
</dbReference>
<evidence type="ECO:0000256" key="6">
    <source>
        <dbReference type="ARBA" id="ARBA00022729"/>
    </source>
</evidence>
<dbReference type="GeneTree" id="ENSGT00940000168205"/>
<keyword evidence="3" id="KW-0813">Transport</keyword>
<reference evidence="12" key="1">
    <citation type="submission" date="2025-08" db="UniProtKB">
        <authorList>
            <consortium name="Ensembl"/>
        </authorList>
    </citation>
    <scope>IDENTIFICATION</scope>
</reference>
<keyword evidence="13" id="KW-1185">Reference proteome</keyword>
<keyword evidence="4" id="KW-1003">Cell membrane</keyword>
<organism evidence="12 13">
    <name type="scientific">Acanthochromis polyacanthus</name>
    <name type="common">spiny chromis</name>
    <dbReference type="NCBI Taxonomy" id="80966"/>
    <lineage>
        <taxon>Eukaryota</taxon>
        <taxon>Metazoa</taxon>
        <taxon>Chordata</taxon>
        <taxon>Craniata</taxon>
        <taxon>Vertebrata</taxon>
        <taxon>Euteleostomi</taxon>
        <taxon>Actinopterygii</taxon>
        <taxon>Neopterygii</taxon>
        <taxon>Teleostei</taxon>
        <taxon>Neoteleostei</taxon>
        <taxon>Acanthomorphata</taxon>
        <taxon>Ovalentaria</taxon>
        <taxon>Pomacentridae</taxon>
        <taxon>Acanthochromis</taxon>
    </lineage>
</organism>
<evidence type="ECO:0000256" key="7">
    <source>
        <dbReference type="ARBA" id="ARBA00022989"/>
    </source>
</evidence>
<dbReference type="GO" id="GO:0008277">
    <property type="term" value="P:regulation of G protein-coupled receptor signaling pathway"/>
    <property type="evidence" value="ECO:0007669"/>
    <property type="project" value="InterPro"/>
</dbReference>
<dbReference type="Proteomes" id="UP000257200">
    <property type="component" value="Unplaced"/>
</dbReference>
<proteinExistence type="inferred from homology"/>
<dbReference type="InterPro" id="IPR038126">
    <property type="entry name" value="RAMP_sf"/>
</dbReference>
<dbReference type="Ensembl" id="ENSAPOT00000029839.1">
    <property type="protein sequence ID" value="ENSAPOP00000034245.1"/>
    <property type="gene ID" value="ENSAPOG00000023355.1"/>
</dbReference>
<evidence type="ECO:0000313" key="12">
    <source>
        <dbReference type="Ensembl" id="ENSAPOP00000034245.1"/>
    </source>
</evidence>
<dbReference type="PANTHER" id="PTHR14076">
    <property type="entry name" value="RECEPTOR ACTIVITY MODIFYING PROTEIN RAMP"/>
    <property type="match status" value="1"/>
</dbReference>